<gene>
    <name evidence="1" type="ORF">HFO74_32955</name>
</gene>
<evidence type="ECO:0000313" key="1">
    <source>
        <dbReference type="EMBL" id="MBY3068175.1"/>
    </source>
</evidence>
<dbReference type="AlphaFoldDB" id="A0AB35FPE0"/>
<comment type="caution">
    <text evidence="1">The sequence shown here is derived from an EMBL/GenBank/DDBJ whole genome shotgun (WGS) entry which is preliminary data.</text>
</comment>
<dbReference type="RefSeq" id="WP_221980110.1">
    <property type="nucleotide sequence ID" value="NZ_JAAXQQ010000014.1"/>
</dbReference>
<name>A0AB35FPE0_9HYPH</name>
<reference evidence="1" key="1">
    <citation type="submission" date="2020-04" db="EMBL/GenBank/DDBJ databases">
        <title>Global-level population genomics supports evidence of horizontal gene transfer on evolution of Rhizobia in Lentils.</title>
        <authorList>
            <person name="Gai Y."/>
            <person name="Cook D."/>
            <person name="Riely B."/>
        </authorList>
    </citation>
    <scope>NUCLEOTIDE SEQUENCE</scope>
    <source>
        <strain evidence="1">TLR9</strain>
    </source>
</reference>
<protein>
    <submittedName>
        <fullName evidence="1">Uncharacterized protein</fullName>
    </submittedName>
</protein>
<dbReference type="EMBL" id="JAAXQQ010000014">
    <property type="protein sequence ID" value="MBY3068175.1"/>
    <property type="molecule type" value="Genomic_DNA"/>
</dbReference>
<sequence>MTSPAEFKEKTFEKYFGYELARLTNVTFSPDQCDERFIGFDDAFLLPWHFLRHHLPYRRSKRWSRLSGISLKEIDFHAHEISKRLPKFKFNLFVQYKRPTYVDHFNGKEWNSWGGPYFRFDVTPHQQRILANMETQSHGRASVIYASAAFWTNDDLYEFCSSEKILENTNISNVALLVGHGRFTYDKPGCNGIGHSEPEALQSKPIQQIIAGGQDQQALPFAEHIKRSAVAIERSLEGDDQTSSRLEQVRRGRFSDLFDEIEGPKSDSFIYALGTLEAFSEAFDLAFYSMA</sequence>
<accession>A0AB35FPE0</accession>
<organism evidence="1 2">
    <name type="scientific">Rhizobium laguerreae</name>
    <dbReference type="NCBI Taxonomy" id="1076926"/>
    <lineage>
        <taxon>Bacteria</taxon>
        <taxon>Pseudomonadati</taxon>
        <taxon>Pseudomonadota</taxon>
        <taxon>Alphaproteobacteria</taxon>
        <taxon>Hyphomicrobiales</taxon>
        <taxon>Rhizobiaceae</taxon>
        <taxon>Rhizobium/Agrobacterium group</taxon>
        <taxon>Rhizobium</taxon>
    </lineage>
</organism>
<dbReference type="Proteomes" id="UP000758022">
    <property type="component" value="Unassembled WGS sequence"/>
</dbReference>
<proteinExistence type="predicted"/>
<evidence type="ECO:0000313" key="2">
    <source>
        <dbReference type="Proteomes" id="UP000758022"/>
    </source>
</evidence>